<comment type="similarity">
    <text evidence="1 4">Belongs to the type-B carboxylesterase/lipase family.</text>
</comment>
<dbReference type="AlphaFoldDB" id="A0A0K0G3K3"/>
<evidence type="ECO:0000256" key="2">
    <source>
        <dbReference type="ARBA" id="ARBA00022487"/>
    </source>
</evidence>
<keyword evidence="3 4" id="KW-0378">Hydrolase</keyword>
<name>A0A0K0G3K3_STRVS</name>
<evidence type="ECO:0000313" key="6">
    <source>
        <dbReference type="Proteomes" id="UP000035680"/>
    </source>
</evidence>
<dbReference type="PANTHER" id="PTHR44590">
    <property type="entry name" value="CARBOXYLIC ESTER HYDROLASE-RELATED"/>
    <property type="match status" value="1"/>
</dbReference>
<dbReference type="GO" id="GO:0052689">
    <property type="term" value="F:carboxylic ester hydrolase activity"/>
    <property type="evidence" value="ECO:0007669"/>
    <property type="project" value="UniProtKB-KW"/>
</dbReference>
<reference evidence="6" key="1">
    <citation type="submission" date="2014-07" db="EMBL/GenBank/DDBJ databases">
        <authorList>
            <person name="Martin A.A"/>
            <person name="De Silva N."/>
        </authorList>
    </citation>
    <scope>NUCLEOTIDE SEQUENCE</scope>
</reference>
<feature type="domain" description="Carboxylesterase type B" evidence="5">
    <location>
        <begin position="17"/>
        <end position="537"/>
    </location>
</feature>
<dbReference type="PROSITE" id="PS00941">
    <property type="entry name" value="CARBOXYLESTERASE_B_2"/>
    <property type="match status" value="1"/>
</dbReference>
<proteinExistence type="inferred from homology"/>
<dbReference type="WBParaSite" id="SVE_1930800.1">
    <property type="protein sequence ID" value="SVE_1930800.1"/>
    <property type="gene ID" value="SVE_1930800"/>
</dbReference>
<dbReference type="STRING" id="75913.A0A0K0G3K3"/>
<dbReference type="ESTHER" id="9bila-a0a0k0g3k3">
    <property type="family name" value="Carb_B_Nematoda"/>
</dbReference>
<evidence type="ECO:0000313" key="7">
    <source>
        <dbReference type="WBParaSite" id="SVE_1930800.1"/>
    </source>
</evidence>
<protein>
    <recommendedName>
        <fullName evidence="4">Carboxylic ester hydrolase</fullName>
        <ecNumber evidence="4">3.1.1.-</ecNumber>
    </recommendedName>
</protein>
<dbReference type="InterPro" id="IPR002018">
    <property type="entry name" value="CarbesteraseB"/>
</dbReference>
<keyword evidence="6" id="KW-1185">Reference proteome</keyword>
<dbReference type="PANTHER" id="PTHR44590:SF3">
    <property type="entry name" value="CARBOXYLESTERASE TYPE B DOMAIN-CONTAINING PROTEIN"/>
    <property type="match status" value="1"/>
</dbReference>
<evidence type="ECO:0000256" key="1">
    <source>
        <dbReference type="ARBA" id="ARBA00005964"/>
    </source>
</evidence>
<dbReference type="InterPro" id="IPR019819">
    <property type="entry name" value="Carboxylesterase_B_CS"/>
</dbReference>
<organism evidence="6 7">
    <name type="scientific">Strongyloides venezuelensis</name>
    <name type="common">Threadworm</name>
    <dbReference type="NCBI Taxonomy" id="75913"/>
    <lineage>
        <taxon>Eukaryota</taxon>
        <taxon>Metazoa</taxon>
        <taxon>Ecdysozoa</taxon>
        <taxon>Nematoda</taxon>
        <taxon>Chromadorea</taxon>
        <taxon>Rhabditida</taxon>
        <taxon>Tylenchina</taxon>
        <taxon>Panagrolaimomorpha</taxon>
        <taxon>Strongyloidoidea</taxon>
        <taxon>Strongyloididae</taxon>
        <taxon>Strongyloides</taxon>
    </lineage>
</organism>
<dbReference type="Pfam" id="PF00135">
    <property type="entry name" value="COesterase"/>
    <property type="match status" value="1"/>
</dbReference>
<reference evidence="7" key="2">
    <citation type="submission" date="2015-08" db="UniProtKB">
        <authorList>
            <consortium name="WormBaseParasite"/>
        </authorList>
    </citation>
    <scope>IDENTIFICATION</scope>
</reference>
<evidence type="ECO:0000256" key="4">
    <source>
        <dbReference type="RuleBase" id="RU361235"/>
    </source>
</evidence>
<dbReference type="PROSITE" id="PS00122">
    <property type="entry name" value="CARBOXYLESTERASE_B_1"/>
    <property type="match status" value="1"/>
</dbReference>
<evidence type="ECO:0000259" key="5">
    <source>
        <dbReference type="Pfam" id="PF00135"/>
    </source>
</evidence>
<evidence type="ECO:0000256" key="3">
    <source>
        <dbReference type="ARBA" id="ARBA00022801"/>
    </source>
</evidence>
<dbReference type="Proteomes" id="UP000035680">
    <property type="component" value="Unassembled WGS sequence"/>
</dbReference>
<dbReference type="InterPro" id="IPR019826">
    <property type="entry name" value="Carboxylesterase_B_AS"/>
</dbReference>
<keyword evidence="2" id="KW-0719">Serine esterase</keyword>
<accession>A0A0K0G3K3</accession>
<dbReference type="Gene3D" id="3.40.50.1820">
    <property type="entry name" value="alpha/beta hydrolase"/>
    <property type="match status" value="1"/>
</dbReference>
<dbReference type="EC" id="3.1.1.-" evidence="4"/>
<dbReference type="SUPFAM" id="SSF53474">
    <property type="entry name" value="alpha/beta-Hydrolases"/>
    <property type="match status" value="1"/>
</dbReference>
<sequence length="548" mass="61909">MGNSLDHLFKGKEVEGRKIETKYGPVIGKRIINDKDKEVDAFLGIPFAKPPIGELRFQKPVPPDTWTEPRRCFKFAPRSIQKDMFFWQRYSLMDTSEDCLYLNVFAPVNKPSSDFPNGYPVMVFIHGGGFVCDSSVKYGDIGISKHLVSDKGVIVVTIQYRVGYLGFFSTGDDVCPGNNGLWDMTLALKWIQNNIPNFGGDKDNVTIFGQSAGGCAVELLALSPHSQNLFHKIIPMGGNSQCNWSLNKKVVETCYNFAAKHGIFTRDSEDLLNELRNLPANKFGTSLQLTASDITVVAKPTTEIGPRIDGDFLPESLEKLQKKSLPKPKIIGLCEAEGLILQLFSKPQHVGKLEDIIATIITETDFPNFKELRSKALKLYMSEDFDNKSKEFFNRQVGRFFSDLFIGIGTKLSILKCIESGVEPYVYIFEHFNPKQFGILSLKIPYKAATHCWDISYVVKVGIVVNWEFSKEDLIIVDYMTTFWANFAKYGNPNGINDSNVPVKWEPATTDNPNRCLRIKLEPEMSETFFDNTSDFWLELDKYKNLSS</sequence>
<dbReference type="InterPro" id="IPR029058">
    <property type="entry name" value="AB_hydrolase_fold"/>
</dbReference>